<dbReference type="EMBL" id="GQ903131">
    <property type="protein sequence ID" value="ACX30985.1"/>
    <property type="molecule type" value="Genomic_DNA"/>
</dbReference>
<name>D1LDS0_EUPCR</name>
<feature type="transmembrane region" description="Helical" evidence="1">
    <location>
        <begin position="46"/>
        <end position="71"/>
    </location>
</feature>
<dbReference type="Gene3D" id="1.10.287.3510">
    <property type="match status" value="1"/>
</dbReference>
<keyword evidence="1" id="KW-0812">Transmembrane</keyword>
<feature type="transmembrane region" description="Helical" evidence="1">
    <location>
        <begin position="12"/>
        <end position="39"/>
    </location>
</feature>
<evidence type="ECO:0000313" key="2">
    <source>
        <dbReference type="EMBL" id="ACX30985.1"/>
    </source>
</evidence>
<organism evidence="2">
    <name type="scientific">Euplotes crassus</name>
    <dbReference type="NCBI Taxonomy" id="5936"/>
    <lineage>
        <taxon>Eukaryota</taxon>
        <taxon>Sar</taxon>
        <taxon>Alveolata</taxon>
        <taxon>Ciliophora</taxon>
        <taxon>Intramacronucleata</taxon>
        <taxon>Spirotrichea</taxon>
        <taxon>Hypotrichia</taxon>
        <taxon>Euplotida</taxon>
        <taxon>Euplotidae</taxon>
        <taxon>Moneuplotes</taxon>
    </lineage>
</organism>
<keyword evidence="1" id="KW-1133">Transmembrane helix</keyword>
<gene>
    <name evidence="2" type="primary">NAD4L</name>
</gene>
<feature type="transmembrane region" description="Helical" evidence="1">
    <location>
        <begin position="77"/>
        <end position="95"/>
    </location>
</feature>
<proteinExistence type="predicted"/>
<reference evidence="2" key="1">
    <citation type="journal article" date="2009" name="BMC Genomics">
        <title>The mitochondrial genomes of the ciliates Euplotes minuta and Euplotes crassus.</title>
        <authorList>
            <person name="de Graaf R.M."/>
            <person name="van Alen T.A."/>
            <person name="Dutilh B.E."/>
            <person name="Kuiper J.W."/>
            <person name="van Zoggel H.J."/>
            <person name="Huynh M.B."/>
            <person name="Gortz H.D."/>
            <person name="Huynen M.A."/>
            <person name="Hackstein J.H."/>
        </authorList>
    </citation>
    <scope>NUCLEOTIDE SEQUENCE</scope>
</reference>
<geneLocation type="mitochondrion" evidence="2"/>
<evidence type="ECO:0000256" key="1">
    <source>
        <dbReference type="SAM" id="Phobius"/>
    </source>
</evidence>
<protein>
    <submittedName>
        <fullName evidence="2">NADH dehydrogenase subunit 4L</fullName>
    </submittedName>
</protein>
<sequence length="109" mass="12210">MLLASTSLDLNFFSLVIAIFIILLFLIKSASLLFLLIIMETSWITLYLNSLISAFLFDFSLNLSLSFFFLMFSAAEITVGLALFLVTLGTYGALIHEQNKLKVKKQSTT</sequence>
<accession>D1LDS0</accession>
<dbReference type="AlphaFoldDB" id="D1LDS0"/>
<keyword evidence="1" id="KW-0472">Membrane</keyword>
<keyword evidence="2" id="KW-0496">Mitochondrion</keyword>